<keyword evidence="3" id="KW-1003">Cell membrane</keyword>
<feature type="transmembrane region" description="Helical" evidence="9">
    <location>
        <begin position="73"/>
        <end position="90"/>
    </location>
</feature>
<gene>
    <name evidence="10" type="ORF">H8S37_16900</name>
</gene>
<protein>
    <recommendedName>
        <fullName evidence="8">Autoinducer 2 import system permease protein LsrD</fullName>
    </recommendedName>
</protein>
<evidence type="ECO:0000256" key="5">
    <source>
        <dbReference type="ARBA" id="ARBA00022692"/>
    </source>
</evidence>
<name>A0A923LKL1_9FIRM</name>
<dbReference type="InterPro" id="IPR001851">
    <property type="entry name" value="ABC_transp_permease"/>
</dbReference>
<dbReference type="PANTHER" id="PTHR32196">
    <property type="entry name" value="ABC TRANSPORTER PERMEASE PROTEIN YPHD-RELATED-RELATED"/>
    <property type="match status" value="1"/>
</dbReference>
<feature type="transmembrane region" description="Helical" evidence="9">
    <location>
        <begin position="247"/>
        <end position="265"/>
    </location>
</feature>
<keyword evidence="4" id="KW-0997">Cell inner membrane</keyword>
<dbReference type="Pfam" id="PF02653">
    <property type="entry name" value="BPD_transp_2"/>
    <property type="match status" value="1"/>
</dbReference>
<evidence type="ECO:0000256" key="3">
    <source>
        <dbReference type="ARBA" id="ARBA00022475"/>
    </source>
</evidence>
<dbReference type="EMBL" id="JACOPF010000006">
    <property type="protein sequence ID" value="MBC5690592.1"/>
    <property type="molecule type" value="Genomic_DNA"/>
</dbReference>
<dbReference type="PANTHER" id="PTHR32196:SF71">
    <property type="entry name" value="AUTOINDUCER 2 IMPORT SYSTEM PERMEASE PROTEIN LSRD"/>
    <property type="match status" value="1"/>
</dbReference>
<feature type="transmembrane region" description="Helical" evidence="9">
    <location>
        <begin position="96"/>
        <end position="119"/>
    </location>
</feature>
<keyword evidence="2" id="KW-0813">Transport</keyword>
<dbReference type="GO" id="GO:0022857">
    <property type="term" value="F:transmembrane transporter activity"/>
    <property type="evidence" value="ECO:0007669"/>
    <property type="project" value="InterPro"/>
</dbReference>
<evidence type="ECO:0000256" key="1">
    <source>
        <dbReference type="ARBA" id="ARBA00004651"/>
    </source>
</evidence>
<feature type="transmembrane region" description="Helical" evidence="9">
    <location>
        <begin position="126"/>
        <end position="146"/>
    </location>
</feature>
<dbReference type="AlphaFoldDB" id="A0A923LKL1"/>
<feature type="transmembrane region" description="Helical" evidence="9">
    <location>
        <begin position="272"/>
        <end position="292"/>
    </location>
</feature>
<evidence type="ECO:0000256" key="7">
    <source>
        <dbReference type="ARBA" id="ARBA00023136"/>
    </source>
</evidence>
<dbReference type="CDD" id="cd06579">
    <property type="entry name" value="TM_PBP1_transp_AraH_like"/>
    <property type="match status" value="1"/>
</dbReference>
<evidence type="ECO:0000256" key="4">
    <source>
        <dbReference type="ARBA" id="ARBA00022519"/>
    </source>
</evidence>
<reference evidence="10" key="1">
    <citation type="submission" date="2020-08" db="EMBL/GenBank/DDBJ databases">
        <title>Genome public.</title>
        <authorList>
            <person name="Liu C."/>
            <person name="Sun Q."/>
        </authorList>
    </citation>
    <scope>NUCLEOTIDE SEQUENCE</scope>
    <source>
        <strain evidence="10">NSJ-55</strain>
    </source>
</reference>
<sequence>MVKEKSFTVMTERYKKTLIALAFIVLLYVIGEITVGSFVSVHAIMQMIKFATYIALFALCQLLVICAGGDIDLSVGYTATLVAVLSAHILEGSNAQLWKAILIAVAVGGCIGLINGFLVSYVKLPSLVVTMGMANVAQGIVNVYSAKYGIGGSPSPVLKTITTGSIGVVPNIIWLLLVCTVIAMIVFYKTKIGVLLKSIGFNALASYRCGLKVQVIRTMAFVASGIIAGCVGLLLLGNLGQAFKDMASQYVMPSIAAVVVGGVSLNGGEGNYINVVLGAMVLQTLTNLFVSYGLGDAGKWLGIGAILLLMLIFYVREKVSR</sequence>
<dbReference type="GO" id="GO:0005886">
    <property type="term" value="C:plasma membrane"/>
    <property type="evidence" value="ECO:0007669"/>
    <property type="project" value="UniProtKB-SubCell"/>
</dbReference>
<evidence type="ECO:0000313" key="11">
    <source>
        <dbReference type="Proteomes" id="UP000652477"/>
    </source>
</evidence>
<evidence type="ECO:0000313" key="10">
    <source>
        <dbReference type="EMBL" id="MBC5690592.1"/>
    </source>
</evidence>
<evidence type="ECO:0000256" key="9">
    <source>
        <dbReference type="SAM" id="Phobius"/>
    </source>
</evidence>
<keyword evidence="11" id="KW-1185">Reference proteome</keyword>
<evidence type="ECO:0000256" key="6">
    <source>
        <dbReference type="ARBA" id="ARBA00022989"/>
    </source>
</evidence>
<feature type="transmembrane region" description="Helical" evidence="9">
    <location>
        <begin position="166"/>
        <end position="188"/>
    </location>
</feature>
<organism evidence="10 11">
    <name type="scientific">Mediterraneibacter hominis</name>
    <dbReference type="NCBI Taxonomy" id="2763054"/>
    <lineage>
        <taxon>Bacteria</taxon>
        <taxon>Bacillati</taxon>
        <taxon>Bacillota</taxon>
        <taxon>Clostridia</taxon>
        <taxon>Lachnospirales</taxon>
        <taxon>Lachnospiraceae</taxon>
        <taxon>Mediterraneibacter</taxon>
    </lineage>
</organism>
<keyword evidence="7 9" id="KW-0472">Membrane</keyword>
<comment type="subcellular location">
    <subcellularLocation>
        <location evidence="1">Cell membrane</location>
        <topology evidence="1">Multi-pass membrane protein</topology>
    </subcellularLocation>
</comment>
<proteinExistence type="predicted"/>
<keyword evidence="5 9" id="KW-0812">Transmembrane</keyword>
<dbReference type="RefSeq" id="WP_186877245.1">
    <property type="nucleotide sequence ID" value="NZ_JACOPF010000006.1"/>
</dbReference>
<feature type="transmembrane region" description="Helical" evidence="9">
    <location>
        <begin position="298"/>
        <end position="315"/>
    </location>
</feature>
<evidence type="ECO:0000256" key="8">
    <source>
        <dbReference type="ARBA" id="ARBA00039381"/>
    </source>
</evidence>
<feature type="transmembrane region" description="Helical" evidence="9">
    <location>
        <begin position="47"/>
        <end position="66"/>
    </location>
</feature>
<dbReference type="Proteomes" id="UP000652477">
    <property type="component" value="Unassembled WGS sequence"/>
</dbReference>
<feature type="transmembrane region" description="Helical" evidence="9">
    <location>
        <begin position="215"/>
        <end position="235"/>
    </location>
</feature>
<accession>A0A923LKL1</accession>
<keyword evidence="6 9" id="KW-1133">Transmembrane helix</keyword>
<evidence type="ECO:0000256" key="2">
    <source>
        <dbReference type="ARBA" id="ARBA00022448"/>
    </source>
</evidence>
<comment type="caution">
    <text evidence="10">The sequence shown here is derived from an EMBL/GenBank/DDBJ whole genome shotgun (WGS) entry which is preliminary data.</text>
</comment>